<evidence type="ECO:0000313" key="2">
    <source>
        <dbReference type="Proteomes" id="UP001151760"/>
    </source>
</evidence>
<keyword evidence="2" id="KW-1185">Reference proteome</keyword>
<sequence length="115" mass="13402">MESSSSNSKERELQQMQLEETQLHSKCVTSFKELKSHLGNLHKFSEVKKQRPFEIAFRIFFHEEHQTFIDKIRMNATVQGMNVADQGMKTEVMTMKATVQGMMQMLILDLQMTVC</sequence>
<organism evidence="1 2">
    <name type="scientific">Tanacetum coccineum</name>
    <dbReference type="NCBI Taxonomy" id="301880"/>
    <lineage>
        <taxon>Eukaryota</taxon>
        <taxon>Viridiplantae</taxon>
        <taxon>Streptophyta</taxon>
        <taxon>Embryophyta</taxon>
        <taxon>Tracheophyta</taxon>
        <taxon>Spermatophyta</taxon>
        <taxon>Magnoliopsida</taxon>
        <taxon>eudicotyledons</taxon>
        <taxon>Gunneridae</taxon>
        <taxon>Pentapetalae</taxon>
        <taxon>asterids</taxon>
        <taxon>campanulids</taxon>
        <taxon>Asterales</taxon>
        <taxon>Asteraceae</taxon>
        <taxon>Asteroideae</taxon>
        <taxon>Anthemideae</taxon>
        <taxon>Anthemidinae</taxon>
        <taxon>Tanacetum</taxon>
    </lineage>
</organism>
<name>A0ABQ4Z8G6_9ASTR</name>
<dbReference type="EMBL" id="BQNB010011125">
    <property type="protein sequence ID" value="GJS86459.1"/>
    <property type="molecule type" value="Genomic_DNA"/>
</dbReference>
<protein>
    <submittedName>
        <fullName evidence="1">Uncharacterized protein</fullName>
    </submittedName>
</protein>
<reference evidence="1" key="1">
    <citation type="journal article" date="2022" name="Int. J. Mol. Sci.">
        <title>Draft Genome of Tanacetum Coccineum: Genomic Comparison of Closely Related Tanacetum-Family Plants.</title>
        <authorList>
            <person name="Yamashiro T."/>
            <person name="Shiraishi A."/>
            <person name="Nakayama K."/>
            <person name="Satake H."/>
        </authorList>
    </citation>
    <scope>NUCLEOTIDE SEQUENCE</scope>
</reference>
<reference evidence="1" key="2">
    <citation type="submission" date="2022-01" db="EMBL/GenBank/DDBJ databases">
        <authorList>
            <person name="Yamashiro T."/>
            <person name="Shiraishi A."/>
            <person name="Satake H."/>
            <person name="Nakayama K."/>
        </authorList>
    </citation>
    <scope>NUCLEOTIDE SEQUENCE</scope>
</reference>
<accession>A0ABQ4Z8G6</accession>
<gene>
    <name evidence="1" type="ORF">Tco_0769095</name>
</gene>
<comment type="caution">
    <text evidence="1">The sequence shown here is derived from an EMBL/GenBank/DDBJ whole genome shotgun (WGS) entry which is preliminary data.</text>
</comment>
<dbReference type="Proteomes" id="UP001151760">
    <property type="component" value="Unassembled WGS sequence"/>
</dbReference>
<evidence type="ECO:0000313" key="1">
    <source>
        <dbReference type="EMBL" id="GJS86459.1"/>
    </source>
</evidence>
<proteinExistence type="predicted"/>